<dbReference type="SUPFAM" id="SSF47781">
    <property type="entry name" value="RuvA domain 2-like"/>
    <property type="match status" value="1"/>
</dbReference>
<dbReference type="PANTHER" id="PTHR21180">
    <property type="entry name" value="ENDONUCLEASE/EXONUCLEASE/PHOSPHATASE FAMILY DOMAIN-CONTAINING PROTEIN 1"/>
    <property type="match status" value="1"/>
</dbReference>
<dbReference type="InterPro" id="IPR004509">
    <property type="entry name" value="Competence_ComEA_HhH"/>
</dbReference>
<feature type="compositionally biased region" description="Low complexity" evidence="1">
    <location>
        <begin position="133"/>
        <end position="152"/>
    </location>
</feature>
<feature type="transmembrane region" description="Helical" evidence="2">
    <location>
        <begin position="12"/>
        <end position="31"/>
    </location>
</feature>
<feature type="domain" description="Helix-hairpin-helix DNA-binding motif class 1" evidence="3">
    <location>
        <begin position="201"/>
        <end position="220"/>
    </location>
</feature>
<accession>A0ABV9JBC3</accession>
<keyword evidence="2" id="KW-1133">Transmembrane helix</keyword>
<feature type="region of interest" description="Disordered" evidence="1">
    <location>
        <begin position="133"/>
        <end position="159"/>
    </location>
</feature>
<dbReference type="Proteomes" id="UP001595987">
    <property type="component" value="Unassembled WGS sequence"/>
</dbReference>
<comment type="caution">
    <text evidence="4">The sequence shown here is derived from an EMBL/GenBank/DDBJ whole genome shotgun (WGS) entry which is preliminary data.</text>
</comment>
<proteinExistence type="predicted"/>
<dbReference type="InterPro" id="IPR003583">
    <property type="entry name" value="Hlx-hairpin-Hlx_DNA-bd_motif"/>
</dbReference>
<evidence type="ECO:0000256" key="2">
    <source>
        <dbReference type="SAM" id="Phobius"/>
    </source>
</evidence>
<keyword evidence="2" id="KW-0812">Transmembrane</keyword>
<organism evidence="4 5">
    <name type="scientific">Lactococcus nasutitermitis</name>
    <dbReference type="NCBI Taxonomy" id="1652957"/>
    <lineage>
        <taxon>Bacteria</taxon>
        <taxon>Bacillati</taxon>
        <taxon>Bacillota</taxon>
        <taxon>Bacilli</taxon>
        <taxon>Lactobacillales</taxon>
        <taxon>Streptococcaceae</taxon>
        <taxon>Lactococcus</taxon>
    </lineage>
</organism>
<evidence type="ECO:0000313" key="4">
    <source>
        <dbReference type="EMBL" id="MFC4651989.1"/>
    </source>
</evidence>
<sequence length="224" mass="23662">MEEIIEFIKNNIKIIILSAVALVAGAVFYFVSHGQQPVNTVDSSALISDSSVKTEKTSVKIDESQNSQEMEVDLKGAVKNPAVYKVSSDMRVDDLIKMAGGMLPSADPKTVNLAAKLTDQEVVYVATTGENAPSVTASTTSTASPTDANSANDLTTSSESPKVNINTADLTELQTLSGIGAKKAQDIIDYRTQNGPFASVDDLQNVGGFGDKTIAKIKDSITLD</sequence>
<evidence type="ECO:0000256" key="1">
    <source>
        <dbReference type="SAM" id="MobiDB-lite"/>
    </source>
</evidence>
<dbReference type="Gene3D" id="1.10.150.310">
    <property type="entry name" value="Tex RuvX-like domain-like"/>
    <property type="match status" value="1"/>
</dbReference>
<feature type="domain" description="Helix-hairpin-helix DNA-binding motif class 1" evidence="3">
    <location>
        <begin position="171"/>
        <end position="190"/>
    </location>
</feature>
<evidence type="ECO:0000259" key="3">
    <source>
        <dbReference type="SMART" id="SM00278"/>
    </source>
</evidence>
<dbReference type="SMART" id="SM00278">
    <property type="entry name" value="HhH1"/>
    <property type="match status" value="2"/>
</dbReference>
<keyword evidence="2" id="KW-0472">Membrane</keyword>
<dbReference type="NCBIfam" id="TIGR00426">
    <property type="entry name" value="competence protein ComEA helix-hairpin-helix repeat region"/>
    <property type="match status" value="1"/>
</dbReference>
<evidence type="ECO:0000313" key="5">
    <source>
        <dbReference type="Proteomes" id="UP001595987"/>
    </source>
</evidence>
<reference evidence="5" key="1">
    <citation type="journal article" date="2019" name="Int. J. Syst. Evol. Microbiol.">
        <title>The Global Catalogue of Microorganisms (GCM) 10K type strain sequencing project: providing services to taxonomists for standard genome sequencing and annotation.</title>
        <authorList>
            <consortium name="The Broad Institute Genomics Platform"/>
            <consortium name="The Broad Institute Genome Sequencing Center for Infectious Disease"/>
            <person name="Wu L."/>
            <person name="Ma J."/>
        </authorList>
    </citation>
    <scope>NUCLEOTIDE SEQUENCE [LARGE SCALE GENOMIC DNA]</scope>
    <source>
        <strain evidence="5">CCUG 63287</strain>
    </source>
</reference>
<dbReference type="InterPro" id="IPR019554">
    <property type="entry name" value="Soluble_ligand-bd"/>
</dbReference>
<dbReference type="Pfam" id="PF12836">
    <property type="entry name" value="HHH_3"/>
    <property type="match status" value="1"/>
</dbReference>
<dbReference type="EMBL" id="JBHSGD010000004">
    <property type="protein sequence ID" value="MFC4651989.1"/>
    <property type="molecule type" value="Genomic_DNA"/>
</dbReference>
<protein>
    <submittedName>
        <fullName evidence="4">Helix-hairpin-helix domain-containing protein</fullName>
    </submittedName>
</protein>
<dbReference type="InterPro" id="IPR010994">
    <property type="entry name" value="RuvA_2-like"/>
</dbReference>
<dbReference type="PANTHER" id="PTHR21180:SF32">
    <property type="entry name" value="ENDONUCLEASE_EXONUCLEASE_PHOSPHATASE FAMILY DOMAIN-CONTAINING PROTEIN 1"/>
    <property type="match status" value="1"/>
</dbReference>
<keyword evidence="5" id="KW-1185">Reference proteome</keyword>
<dbReference type="InterPro" id="IPR051675">
    <property type="entry name" value="Endo/Exo/Phosphatase_dom_1"/>
</dbReference>
<dbReference type="RefSeq" id="WP_213533605.1">
    <property type="nucleotide sequence ID" value="NZ_BOVQ01000002.1"/>
</dbReference>
<dbReference type="Gene3D" id="3.10.560.10">
    <property type="entry name" value="Outer membrane lipoprotein wza domain like"/>
    <property type="match status" value="1"/>
</dbReference>
<gene>
    <name evidence="4" type="ORF">ACFO26_03635</name>
</gene>
<dbReference type="Pfam" id="PF10531">
    <property type="entry name" value="SLBB"/>
    <property type="match status" value="1"/>
</dbReference>
<name>A0ABV9JBC3_9LACT</name>